<evidence type="ECO:0000256" key="2">
    <source>
        <dbReference type="SAM" id="Phobius"/>
    </source>
</evidence>
<dbReference type="AlphaFoldDB" id="A0A832XI61"/>
<feature type="region of interest" description="Disordered" evidence="1">
    <location>
        <begin position="37"/>
        <end position="65"/>
    </location>
</feature>
<sequence>MAYDLRRESLKSLFLITRLAIVFLNLLVAGGLAQEMEASGHNSNSNEPKETEKEHHEEEENEEDQKIPRIDPKLVYLYSKILLLVVVTSLAFAILITAVSRADFWQV</sequence>
<feature type="compositionally biased region" description="Basic and acidic residues" evidence="1">
    <location>
        <begin position="47"/>
        <end position="65"/>
    </location>
</feature>
<keyword evidence="4" id="KW-1185">Reference proteome</keyword>
<feature type="transmembrane region" description="Helical" evidence="2">
    <location>
        <begin position="12"/>
        <end position="33"/>
    </location>
</feature>
<evidence type="ECO:0000256" key="1">
    <source>
        <dbReference type="SAM" id="MobiDB-lite"/>
    </source>
</evidence>
<name>A0A832XI61_9ARCH</name>
<proteinExistence type="predicted"/>
<gene>
    <name evidence="3" type="ORF">H1016_02070</name>
</gene>
<keyword evidence="2" id="KW-0812">Transmembrane</keyword>
<dbReference type="Proteomes" id="UP000646946">
    <property type="component" value="Unassembled WGS sequence"/>
</dbReference>
<organism evidence="3 4">
    <name type="scientific">Candidatus Naiadarchaeum limnaeum</name>
    <dbReference type="NCBI Taxonomy" id="2756139"/>
    <lineage>
        <taxon>Archaea</taxon>
        <taxon>Candidatus Undinarchaeota</taxon>
        <taxon>Candidatus Undinarchaeia</taxon>
        <taxon>Candidatus Naiadarchaeales</taxon>
        <taxon>Candidatus Naiadarchaeaceae</taxon>
        <taxon>Candidatus Naiadarchaeum</taxon>
    </lineage>
</organism>
<evidence type="ECO:0000313" key="4">
    <source>
        <dbReference type="Proteomes" id="UP000646946"/>
    </source>
</evidence>
<evidence type="ECO:0000313" key="3">
    <source>
        <dbReference type="EMBL" id="HIK00306.1"/>
    </source>
</evidence>
<keyword evidence="2" id="KW-1133">Transmembrane helix</keyword>
<feature type="transmembrane region" description="Helical" evidence="2">
    <location>
        <begin position="81"/>
        <end position="99"/>
    </location>
</feature>
<protein>
    <submittedName>
        <fullName evidence="3">Uncharacterized protein</fullName>
    </submittedName>
</protein>
<reference evidence="3 4" key="1">
    <citation type="journal article" name="Nat. Commun.">
        <title>Undinarchaeota illuminate DPANN phylogeny and the impact of gene transfer on archaeal evolution.</title>
        <authorList>
            <person name="Dombrowski N."/>
            <person name="Williams T.A."/>
            <person name="Sun J."/>
            <person name="Woodcroft B.J."/>
            <person name="Lee J.H."/>
            <person name="Minh B.Q."/>
            <person name="Rinke C."/>
            <person name="Spang A."/>
        </authorList>
    </citation>
    <scope>NUCLEOTIDE SEQUENCE [LARGE SCALE GENOMIC DNA]</scope>
    <source>
        <strain evidence="3">MAG_bin1129</strain>
    </source>
</reference>
<comment type="caution">
    <text evidence="3">The sequence shown here is derived from an EMBL/GenBank/DDBJ whole genome shotgun (WGS) entry which is preliminary data.</text>
</comment>
<dbReference type="EMBL" id="DVAB01000020">
    <property type="protein sequence ID" value="HIK00306.1"/>
    <property type="molecule type" value="Genomic_DNA"/>
</dbReference>
<accession>A0A832XI61</accession>
<keyword evidence="2" id="KW-0472">Membrane</keyword>